<protein>
    <submittedName>
        <fullName evidence="1">Uncharacterized protein</fullName>
    </submittedName>
</protein>
<gene>
    <name evidence="1" type="ORF">H4O21_05565</name>
</gene>
<accession>A0A839INJ1</accession>
<evidence type="ECO:0000313" key="2">
    <source>
        <dbReference type="Proteomes" id="UP000565262"/>
    </source>
</evidence>
<organism evidence="1 2">
    <name type="scientific">Oceanospirillum sediminis</name>
    <dbReference type="NCBI Taxonomy" id="2760088"/>
    <lineage>
        <taxon>Bacteria</taxon>
        <taxon>Pseudomonadati</taxon>
        <taxon>Pseudomonadota</taxon>
        <taxon>Gammaproteobacteria</taxon>
        <taxon>Oceanospirillales</taxon>
        <taxon>Oceanospirillaceae</taxon>
        <taxon>Oceanospirillum</taxon>
    </lineage>
</organism>
<keyword evidence="2" id="KW-1185">Reference proteome</keyword>
<dbReference type="RefSeq" id="WP_182807852.1">
    <property type="nucleotide sequence ID" value="NZ_JACJFM010000005.1"/>
</dbReference>
<sequence>MALPISKGLSVNIGKAIVAYCYLRMVDTAYADPRSFIGTYRADPLSALKARLSGIAMITQGSDLELDDIADIKADFYKLDEGHSMLCFNVSEYAGVFRVDENTPLIVPSFFCVVYDDAFAEEPIVFVQEPTMDSDEMILAQLLPERGRINLGFGGECSAAGFFRRVVETLGAVVVEDRQTSH</sequence>
<comment type="caution">
    <text evidence="1">The sequence shown here is derived from an EMBL/GenBank/DDBJ whole genome shotgun (WGS) entry which is preliminary data.</text>
</comment>
<evidence type="ECO:0000313" key="1">
    <source>
        <dbReference type="EMBL" id="MBB1486069.1"/>
    </source>
</evidence>
<proteinExistence type="predicted"/>
<reference evidence="1 2" key="1">
    <citation type="submission" date="2020-08" db="EMBL/GenBank/DDBJ databases">
        <title>Oceanospirillum sp. nov. isolated from marine sediment.</title>
        <authorList>
            <person name="Ji X."/>
        </authorList>
    </citation>
    <scope>NUCLEOTIDE SEQUENCE [LARGE SCALE GENOMIC DNA]</scope>
    <source>
        <strain evidence="1 2">D5</strain>
    </source>
</reference>
<dbReference type="Proteomes" id="UP000565262">
    <property type="component" value="Unassembled WGS sequence"/>
</dbReference>
<dbReference type="EMBL" id="JACJFM010000005">
    <property type="protein sequence ID" value="MBB1486069.1"/>
    <property type="molecule type" value="Genomic_DNA"/>
</dbReference>
<dbReference type="AlphaFoldDB" id="A0A839INJ1"/>
<name>A0A839INJ1_9GAMM</name>